<dbReference type="EMBL" id="PKMF04000383">
    <property type="protein sequence ID" value="KAK7834725.1"/>
    <property type="molecule type" value="Genomic_DNA"/>
</dbReference>
<keyword evidence="7" id="KW-1185">Reference proteome</keyword>
<comment type="caution">
    <text evidence="6">The sequence shown here is derived from an EMBL/GenBank/DDBJ whole genome shotgun (WGS) entry which is preliminary data.</text>
</comment>
<evidence type="ECO:0000256" key="1">
    <source>
        <dbReference type="ARBA" id="ARBA00007281"/>
    </source>
</evidence>
<dbReference type="SUPFAM" id="SSF51366">
    <property type="entry name" value="Ribulose-phoshate binding barrel"/>
    <property type="match status" value="1"/>
</dbReference>
<dbReference type="Proteomes" id="UP000237347">
    <property type="component" value="Unassembled WGS sequence"/>
</dbReference>
<evidence type="ECO:0000313" key="7">
    <source>
        <dbReference type="Proteomes" id="UP000237347"/>
    </source>
</evidence>
<name>A0AAW0K5X0_QUESU</name>
<dbReference type="InterPro" id="IPR033755">
    <property type="entry name" value="PdxS/SNZ_N"/>
</dbReference>
<evidence type="ECO:0000313" key="6">
    <source>
        <dbReference type="EMBL" id="KAK7834725.1"/>
    </source>
</evidence>
<feature type="compositionally biased region" description="Low complexity" evidence="4">
    <location>
        <begin position="234"/>
        <end position="251"/>
    </location>
</feature>
<dbReference type="GO" id="GO:0016843">
    <property type="term" value="F:amine-lyase activity"/>
    <property type="evidence" value="ECO:0007669"/>
    <property type="project" value="TreeGrafter"/>
</dbReference>
<gene>
    <name evidence="6" type="primary">PDX12_0</name>
    <name evidence="6" type="ORF">CFP56_024199</name>
</gene>
<comment type="similarity">
    <text evidence="1 3">Belongs to the PdxS/SNZ family.</text>
</comment>
<proteinExistence type="inferred from homology"/>
<evidence type="ECO:0000259" key="5">
    <source>
        <dbReference type="Pfam" id="PF01680"/>
    </source>
</evidence>
<dbReference type="PANTHER" id="PTHR31829:SF2">
    <property type="entry name" value="PYRIDOXAL 5'-PHOSPHATE SYNTHASE-LIKE SUBUNIT PDX1.2"/>
    <property type="match status" value="1"/>
</dbReference>
<feature type="domain" description="PdxS/SNZ N-terminal" evidence="5">
    <location>
        <begin position="1"/>
        <end position="151"/>
    </location>
</feature>
<reference evidence="6 7" key="1">
    <citation type="journal article" date="2018" name="Sci. Data">
        <title>The draft genome sequence of cork oak.</title>
        <authorList>
            <person name="Ramos A.M."/>
            <person name="Usie A."/>
            <person name="Barbosa P."/>
            <person name="Barros P.M."/>
            <person name="Capote T."/>
            <person name="Chaves I."/>
            <person name="Simoes F."/>
            <person name="Abreu I."/>
            <person name="Carrasquinho I."/>
            <person name="Faro C."/>
            <person name="Guimaraes J.B."/>
            <person name="Mendonca D."/>
            <person name="Nobrega F."/>
            <person name="Rodrigues L."/>
            <person name="Saibo N.J.M."/>
            <person name="Varela M.C."/>
            <person name="Egas C."/>
            <person name="Matos J."/>
            <person name="Miguel C.M."/>
            <person name="Oliveira M.M."/>
            <person name="Ricardo C.P."/>
            <person name="Goncalves S."/>
        </authorList>
    </citation>
    <scope>NUCLEOTIDE SEQUENCE [LARGE SCALE GENOMIC DNA]</scope>
    <source>
        <strain evidence="7">cv. HL8</strain>
    </source>
</reference>
<accession>A0AAW0K5X0</accession>
<dbReference type="InterPro" id="IPR011060">
    <property type="entry name" value="RibuloseP-bd_barrel"/>
</dbReference>
<keyword evidence="2" id="KW-0663">Pyridoxal phosphate</keyword>
<feature type="region of interest" description="Disordered" evidence="4">
    <location>
        <begin position="223"/>
        <end position="262"/>
    </location>
</feature>
<dbReference type="GO" id="GO:0008615">
    <property type="term" value="P:pyridoxine biosynthetic process"/>
    <property type="evidence" value="ECO:0007669"/>
    <property type="project" value="TreeGrafter"/>
</dbReference>
<dbReference type="InterPro" id="IPR013785">
    <property type="entry name" value="Aldolase_TIM"/>
</dbReference>
<evidence type="ECO:0000256" key="2">
    <source>
        <dbReference type="ARBA" id="ARBA00022898"/>
    </source>
</evidence>
<dbReference type="Pfam" id="PF01680">
    <property type="entry name" value="SOR_SNZ"/>
    <property type="match status" value="1"/>
</dbReference>
<dbReference type="PROSITE" id="PS51129">
    <property type="entry name" value="PDXS_SNZ_2"/>
    <property type="match status" value="1"/>
</dbReference>
<dbReference type="GO" id="GO:0006520">
    <property type="term" value="P:amino acid metabolic process"/>
    <property type="evidence" value="ECO:0007669"/>
    <property type="project" value="TreeGrafter"/>
</dbReference>
<dbReference type="AlphaFoldDB" id="A0AAW0K5X0"/>
<organism evidence="6 7">
    <name type="scientific">Quercus suber</name>
    <name type="common">Cork oak</name>
    <dbReference type="NCBI Taxonomy" id="58331"/>
    <lineage>
        <taxon>Eukaryota</taxon>
        <taxon>Viridiplantae</taxon>
        <taxon>Streptophyta</taxon>
        <taxon>Embryophyta</taxon>
        <taxon>Tracheophyta</taxon>
        <taxon>Spermatophyta</taxon>
        <taxon>Magnoliopsida</taxon>
        <taxon>eudicotyledons</taxon>
        <taxon>Gunneridae</taxon>
        <taxon>Pentapetalae</taxon>
        <taxon>rosids</taxon>
        <taxon>fabids</taxon>
        <taxon>Fagales</taxon>
        <taxon>Fagaceae</taxon>
        <taxon>Quercus</taxon>
    </lineage>
</organism>
<evidence type="ECO:0000256" key="4">
    <source>
        <dbReference type="SAM" id="MobiDB-lite"/>
    </source>
</evidence>
<dbReference type="InterPro" id="IPR001852">
    <property type="entry name" value="PdxS/SNZ"/>
</dbReference>
<sequence>MLHSGAIVEVTNAKQAEIAEQAGACCLIVSDPSQRGISCMPDPSLIKEIKCIISIPIMVSAHLSHFVEAQILEASGIDFIDESEAIALADEDNFINKHNFCCPFVCGCENHGEALSRVREGAAMIRIQGDLSGSGNVAKTVKNMRAVFDSNRNRRCIINYDNEKGKEERGKRKDLGLNPSTRDGERAALVDETVEVLSYVRCLLWRHLRIYLPKILPPFSREMPHQTTTHHIHQATATTTTTSSSPTPTKQSAHEPHLYSTPPPFLSTSPLWVKDLTLD</sequence>
<dbReference type="GO" id="GO:0042823">
    <property type="term" value="P:pyridoxal phosphate biosynthetic process"/>
    <property type="evidence" value="ECO:0007669"/>
    <property type="project" value="InterPro"/>
</dbReference>
<protein>
    <submittedName>
        <fullName evidence="6">Pyridoxal 5'-phosphate synthase-like subunit pdx1.2</fullName>
    </submittedName>
</protein>
<evidence type="ECO:0000256" key="3">
    <source>
        <dbReference type="PROSITE-ProRule" id="PRU00481"/>
    </source>
</evidence>
<dbReference type="PANTHER" id="PTHR31829">
    <property type="entry name" value="PYRIDOXAL 5'-PHOSPHATE SYNTHASE SUBUNIT SNZ1-RELATED"/>
    <property type="match status" value="1"/>
</dbReference>
<dbReference type="Gene3D" id="3.20.20.70">
    <property type="entry name" value="Aldolase class I"/>
    <property type="match status" value="1"/>
</dbReference>